<evidence type="ECO:0008006" key="3">
    <source>
        <dbReference type="Google" id="ProtNLM"/>
    </source>
</evidence>
<protein>
    <recommendedName>
        <fullName evidence="3">BTB domain-containing protein</fullName>
    </recommendedName>
</protein>
<dbReference type="GeneID" id="30196216"/>
<dbReference type="AlphaFoldDB" id="A0A1E3II17"/>
<evidence type="ECO:0000313" key="2">
    <source>
        <dbReference type="Proteomes" id="UP000094819"/>
    </source>
</evidence>
<dbReference type="EMBL" id="AWGH01000028">
    <property type="protein sequence ID" value="ODN87381.1"/>
    <property type="molecule type" value="Genomic_DNA"/>
</dbReference>
<keyword evidence="2" id="KW-1185">Reference proteome</keyword>
<gene>
    <name evidence="1" type="ORF">L198_07005</name>
</gene>
<dbReference type="Gene3D" id="3.30.710.10">
    <property type="entry name" value="Potassium Channel Kv1.1, Chain A"/>
    <property type="match status" value="1"/>
</dbReference>
<organism evidence="1 2">
    <name type="scientific">Cryptococcus wingfieldii CBS 7118</name>
    <dbReference type="NCBI Taxonomy" id="1295528"/>
    <lineage>
        <taxon>Eukaryota</taxon>
        <taxon>Fungi</taxon>
        <taxon>Dikarya</taxon>
        <taxon>Basidiomycota</taxon>
        <taxon>Agaricomycotina</taxon>
        <taxon>Tremellomycetes</taxon>
        <taxon>Tremellales</taxon>
        <taxon>Cryptococcaceae</taxon>
        <taxon>Cryptococcus</taxon>
    </lineage>
</organism>
<dbReference type="RefSeq" id="XP_019028941.1">
    <property type="nucleotide sequence ID" value="XM_019179023.1"/>
</dbReference>
<comment type="caution">
    <text evidence="1">The sequence shown here is derived from an EMBL/GenBank/DDBJ whole genome shotgun (WGS) entry which is preliminary data.</text>
</comment>
<sequence>MSTTSNADGDAADANETVDTKTKKAYKIHPFYRYGNVHFITTDDVLFSCHLDSLTEISSFFRDLSEIPQPPGKKATTTRMSGQDLHDQLAQLSIEEHEDIAKHTDAAVVFPECGSEALEPWLNLILLAEMSSVNLNITLEGCQQLYVLVDKYGCGERVVESLRSQILNLVEKLSAIDIFIFASQVDDKILGKKVLEFITNDSLFERGFHPRIQRLSCHWGLAVYQAVFKVEPNIKPSIWCSASHEANHQGLQVTGVDPLCYINAYGWKLALSVSWFGDVKL</sequence>
<evidence type="ECO:0000313" key="1">
    <source>
        <dbReference type="EMBL" id="ODN87381.1"/>
    </source>
</evidence>
<accession>A0A1E3II17</accession>
<name>A0A1E3II17_9TREE</name>
<dbReference type="InterPro" id="IPR011333">
    <property type="entry name" value="SKP1/BTB/POZ_sf"/>
</dbReference>
<dbReference type="Proteomes" id="UP000094819">
    <property type="component" value="Unassembled WGS sequence"/>
</dbReference>
<reference evidence="1 2" key="1">
    <citation type="submission" date="2016-06" db="EMBL/GenBank/DDBJ databases">
        <title>Evolution of pathogenesis and genome organization in the Tremellales.</title>
        <authorList>
            <person name="Cuomo C."/>
            <person name="Litvintseva A."/>
            <person name="Heitman J."/>
            <person name="Chen Y."/>
            <person name="Sun S."/>
            <person name="Springer D."/>
            <person name="Dromer F."/>
            <person name="Young S."/>
            <person name="Zeng Q."/>
            <person name="Chapman S."/>
            <person name="Gujja S."/>
            <person name="Saif S."/>
            <person name="Birren B."/>
        </authorList>
    </citation>
    <scope>NUCLEOTIDE SEQUENCE [LARGE SCALE GENOMIC DNA]</scope>
    <source>
        <strain evidence="1 2">CBS 7118</strain>
    </source>
</reference>
<proteinExistence type="predicted"/>